<evidence type="ECO:0000313" key="1">
    <source>
        <dbReference type="EMBL" id="MBA8810349.1"/>
    </source>
</evidence>
<dbReference type="EMBL" id="JACGWV010000002">
    <property type="protein sequence ID" value="MBA8810349.1"/>
    <property type="molecule type" value="Genomic_DNA"/>
</dbReference>
<keyword evidence="2" id="KW-1185">Reference proteome</keyword>
<evidence type="ECO:0000313" key="2">
    <source>
        <dbReference type="Proteomes" id="UP000540568"/>
    </source>
</evidence>
<comment type="caution">
    <text evidence="1">The sequence shown here is derived from an EMBL/GenBank/DDBJ whole genome shotgun (WGS) entry which is preliminary data.</text>
</comment>
<organism evidence="1 2">
    <name type="scientific">Promicromonospora sukumoe</name>
    <dbReference type="NCBI Taxonomy" id="88382"/>
    <lineage>
        <taxon>Bacteria</taxon>
        <taxon>Bacillati</taxon>
        <taxon>Actinomycetota</taxon>
        <taxon>Actinomycetes</taxon>
        <taxon>Micrococcales</taxon>
        <taxon>Promicromonosporaceae</taxon>
        <taxon>Promicromonospora</taxon>
    </lineage>
</organism>
<accession>A0A7W3JCN2</accession>
<dbReference type="AlphaFoldDB" id="A0A7W3JCN2"/>
<proteinExistence type="predicted"/>
<dbReference type="Proteomes" id="UP000540568">
    <property type="component" value="Unassembled WGS sequence"/>
</dbReference>
<gene>
    <name evidence="1" type="ORF">FHX71_004325</name>
</gene>
<dbReference type="RefSeq" id="WP_281383866.1">
    <property type="nucleotide sequence ID" value="NZ_BAAATF010000013.1"/>
</dbReference>
<sequence length="43" mass="4593">MAGEHHHDLRADAARPVVGRDPKVRFYPVITPGISVIPGAMTG</sequence>
<name>A0A7W3JCN2_9MICO</name>
<reference evidence="1 2" key="1">
    <citation type="submission" date="2020-07" db="EMBL/GenBank/DDBJ databases">
        <title>Sequencing the genomes of 1000 actinobacteria strains.</title>
        <authorList>
            <person name="Klenk H.-P."/>
        </authorList>
    </citation>
    <scope>NUCLEOTIDE SEQUENCE [LARGE SCALE GENOMIC DNA]</scope>
    <source>
        <strain evidence="1 2">DSM 44121</strain>
    </source>
</reference>
<protein>
    <submittedName>
        <fullName evidence="1">Uncharacterized protein</fullName>
    </submittedName>
</protein>